<evidence type="ECO:0000313" key="2">
    <source>
        <dbReference type="EMBL" id="KAJ5710124.1"/>
    </source>
</evidence>
<gene>
    <name evidence="2" type="ORF">N7493_009716</name>
</gene>
<reference evidence="2" key="1">
    <citation type="journal article" date="2023" name="IMA Fungus">
        <title>Comparative genomic study of the Penicillium genus elucidates a diverse pangenome and 15 lateral gene transfer events.</title>
        <authorList>
            <person name="Petersen C."/>
            <person name="Sorensen T."/>
            <person name="Nielsen M.R."/>
            <person name="Sondergaard T.E."/>
            <person name="Sorensen J.L."/>
            <person name="Fitzpatrick D.A."/>
            <person name="Frisvad J.C."/>
            <person name="Nielsen K.L."/>
        </authorList>
    </citation>
    <scope>NUCLEOTIDE SEQUENCE</scope>
    <source>
        <strain evidence="2">IBT 17514</strain>
    </source>
</reference>
<dbReference type="AlphaFoldDB" id="A0AAD6MSH2"/>
<accession>A0AAD6MSH2</accession>
<dbReference type="Proteomes" id="UP001215712">
    <property type="component" value="Unassembled WGS sequence"/>
</dbReference>
<name>A0AAD6MSH2_9EURO</name>
<organism evidence="2 3">
    <name type="scientific">Penicillium malachiteum</name>
    <dbReference type="NCBI Taxonomy" id="1324776"/>
    <lineage>
        <taxon>Eukaryota</taxon>
        <taxon>Fungi</taxon>
        <taxon>Dikarya</taxon>
        <taxon>Ascomycota</taxon>
        <taxon>Pezizomycotina</taxon>
        <taxon>Eurotiomycetes</taxon>
        <taxon>Eurotiomycetidae</taxon>
        <taxon>Eurotiales</taxon>
        <taxon>Aspergillaceae</taxon>
        <taxon>Penicillium</taxon>
    </lineage>
</organism>
<protein>
    <recommendedName>
        <fullName evidence="1">Tse2 ADP-ribosyltransferase toxin domain-containing protein</fullName>
    </recommendedName>
</protein>
<dbReference type="EMBL" id="JAQJAN010000017">
    <property type="protein sequence ID" value="KAJ5710124.1"/>
    <property type="molecule type" value="Genomic_DNA"/>
</dbReference>
<evidence type="ECO:0000313" key="3">
    <source>
        <dbReference type="Proteomes" id="UP001215712"/>
    </source>
</evidence>
<reference evidence="2" key="2">
    <citation type="submission" date="2023-01" db="EMBL/GenBank/DDBJ databases">
        <authorList>
            <person name="Petersen C."/>
        </authorList>
    </citation>
    <scope>NUCLEOTIDE SEQUENCE</scope>
    <source>
        <strain evidence="2">IBT 17514</strain>
    </source>
</reference>
<keyword evidence="3" id="KW-1185">Reference proteome</keyword>
<sequence>MTTFTKFLRHAQPAIRSRSPTIRSFSYVSKHQAFPASLYRFQLYRTSRLYDQNTPEEDREYNDVVEVSADGLIHPKVDIGRSNGASFMPNTHFMQEVTRGQFDTYLDDVDDGKPALDPHYLCIPKGTTIPESLILYRDVQAFFSLQPMQPMSLDGMLVLNETLSQFYLDHGRFLDAEEWLGGHHYHEAFFDDKEDWMDH</sequence>
<feature type="domain" description="Tse2 ADP-ribosyltransferase toxin" evidence="1">
    <location>
        <begin position="37"/>
        <end position="179"/>
    </location>
</feature>
<comment type="caution">
    <text evidence="2">The sequence shown here is derived from an EMBL/GenBank/DDBJ whole genome shotgun (WGS) entry which is preliminary data.</text>
</comment>
<proteinExistence type="predicted"/>
<dbReference type="InterPro" id="IPR041018">
    <property type="entry name" value="ADPRTs_Tse2"/>
</dbReference>
<evidence type="ECO:0000259" key="1">
    <source>
        <dbReference type="Pfam" id="PF18648"/>
    </source>
</evidence>
<dbReference type="Pfam" id="PF18648">
    <property type="entry name" value="ADPRTs_Tse2"/>
    <property type="match status" value="1"/>
</dbReference>